<dbReference type="EMBL" id="DWYA01000049">
    <property type="protein sequence ID" value="HJB39761.1"/>
    <property type="molecule type" value="Genomic_DNA"/>
</dbReference>
<dbReference type="Proteomes" id="UP000824209">
    <property type="component" value="Unassembled WGS sequence"/>
</dbReference>
<reference evidence="1" key="1">
    <citation type="journal article" date="2021" name="PeerJ">
        <title>Extensive microbial diversity within the chicken gut microbiome revealed by metagenomics and culture.</title>
        <authorList>
            <person name="Gilroy R."/>
            <person name="Ravi A."/>
            <person name="Getino M."/>
            <person name="Pursley I."/>
            <person name="Horton D.L."/>
            <person name="Alikhan N.F."/>
            <person name="Baker D."/>
            <person name="Gharbi K."/>
            <person name="Hall N."/>
            <person name="Watson M."/>
            <person name="Adriaenssens E.M."/>
            <person name="Foster-Nyarko E."/>
            <person name="Jarju S."/>
            <person name="Secka A."/>
            <person name="Antonio M."/>
            <person name="Oren A."/>
            <person name="Chaudhuri R.R."/>
            <person name="La Ragione R."/>
            <person name="Hildebrand F."/>
            <person name="Pallen M.J."/>
        </authorList>
    </citation>
    <scope>NUCLEOTIDE SEQUENCE</scope>
    <source>
        <strain evidence="1">ChiBcec8-14828</strain>
    </source>
</reference>
<reference evidence="1" key="2">
    <citation type="submission" date="2021-04" db="EMBL/GenBank/DDBJ databases">
        <authorList>
            <person name="Gilroy R."/>
        </authorList>
    </citation>
    <scope>NUCLEOTIDE SEQUENCE</scope>
    <source>
        <strain evidence="1">ChiBcec8-14828</strain>
    </source>
</reference>
<evidence type="ECO:0000313" key="1">
    <source>
        <dbReference type="EMBL" id="HJB39761.1"/>
    </source>
</evidence>
<evidence type="ECO:0000313" key="2">
    <source>
        <dbReference type="Proteomes" id="UP000824209"/>
    </source>
</evidence>
<name>A0A9D2M1N9_9FIRM</name>
<sequence length="54" mass="6276">MDKNDKTRVEHQTALARVSTVRKDFANFKQKRGAITAPLQFVEKALLFHKKDTF</sequence>
<gene>
    <name evidence="1" type="ORF">H9943_05120</name>
</gene>
<dbReference type="AlphaFoldDB" id="A0A9D2M1N9"/>
<proteinExistence type="predicted"/>
<accession>A0A9D2M1N9</accession>
<protein>
    <submittedName>
        <fullName evidence="1">Uncharacterized protein</fullName>
    </submittedName>
</protein>
<comment type="caution">
    <text evidence="1">The sequence shown here is derived from an EMBL/GenBank/DDBJ whole genome shotgun (WGS) entry which is preliminary data.</text>
</comment>
<organism evidence="1 2">
    <name type="scientific">Candidatus Ruthenibacterium avium</name>
    <dbReference type="NCBI Taxonomy" id="2838751"/>
    <lineage>
        <taxon>Bacteria</taxon>
        <taxon>Bacillati</taxon>
        <taxon>Bacillota</taxon>
        <taxon>Clostridia</taxon>
        <taxon>Eubacteriales</taxon>
        <taxon>Oscillospiraceae</taxon>
        <taxon>Ruthenibacterium</taxon>
    </lineage>
</organism>